<evidence type="ECO:0000313" key="3">
    <source>
        <dbReference type="Proteomes" id="UP001054945"/>
    </source>
</evidence>
<keyword evidence="1" id="KW-0472">Membrane</keyword>
<feature type="transmembrane region" description="Helical" evidence="1">
    <location>
        <begin position="12"/>
        <end position="31"/>
    </location>
</feature>
<keyword evidence="1" id="KW-0812">Transmembrane</keyword>
<dbReference type="EMBL" id="BPLR01012052">
    <property type="protein sequence ID" value="GIY50959.1"/>
    <property type="molecule type" value="Genomic_DNA"/>
</dbReference>
<proteinExistence type="predicted"/>
<dbReference type="AlphaFoldDB" id="A0AAV4TXP4"/>
<accession>A0AAV4TXP4</accession>
<gene>
    <name evidence="2" type="ORF">CEXT_809121</name>
</gene>
<evidence type="ECO:0000256" key="1">
    <source>
        <dbReference type="SAM" id="Phobius"/>
    </source>
</evidence>
<keyword evidence="3" id="KW-1185">Reference proteome</keyword>
<keyword evidence="1" id="KW-1133">Transmembrane helix</keyword>
<organism evidence="2 3">
    <name type="scientific">Caerostris extrusa</name>
    <name type="common">Bark spider</name>
    <name type="synonym">Caerostris bankana</name>
    <dbReference type="NCBI Taxonomy" id="172846"/>
    <lineage>
        <taxon>Eukaryota</taxon>
        <taxon>Metazoa</taxon>
        <taxon>Ecdysozoa</taxon>
        <taxon>Arthropoda</taxon>
        <taxon>Chelicerata</taxon>
        <taxon>Arachnida</taxon>
        <taxon>Araneae</taxon>
        <taxon>Araneomorphae</taxon>
        <taxon>Entelegynae</taxon>
        <taxon>Araneoidea</taxon>
        <taxon>Araneidae</taxon>
        <taxon>Caerostris</taxon>
    </lineage>
</organism>
<comment type="caution">
    <text evidence="2">The sequence shown here is derived from an EMBL/GenBank/DDBJ whole genome shotgun (WGS) entry which is preliminary data.</text>
</comment>
<reference evidence="2 3" key="1">
    <citation type="submission" date="2021-06" db="EMBL/GenBank/DDBJ databases">
        <title>Caerostris extrusa draft genome.</title>
        <authorList>
            <person name="Kono N."/>
            <person name="Arakawa K."/>
        </authorList>
    </citation>
    <scope>NUCLEOTIDE SEQUENCE [LARGE SCALE GENOMIC DNA]</scope>
</reference>
<name>A0AAV4TXP4_CAEEX</name>
<sequence>MIRLTSPLLLPGIFKCFIGLGNGSICIFYCLRVVRVIKLKITREKDVLVVYVSYHGLASLTSSRIKNGRLSFRVNFSRPTIVHCRDGHKETKSSHLQV</sequence>
<dbReference type="Proteomes" id="UP001054945">
    <property type="component" value="Unassembled WGS sequence"/>
</dbReference>
<evidence type="ECO:0000313" key="2">
    <source>
        <dbReference type="EMBL" id="GIY50959.1"/>
    </source>
</evidence>
<protein>
    <submittedName>
        <fullName evidence="2">Uncharacterized protein</fullName>
    </submittedName>
</protein>